<dbReference type="SMART" id="SM00249">
    <property type="entry name" value="PHD"/>
    <property type="match status" value="1"/>
</dbReference>
<evidence type="ECO:0000313" key="12">
    <source>
        <dbReference type="Proteomes" id="UP000759131"/>
    </source>
</evidence>
<comment type="subcellular location">
    <subcellularLocation>
        <location evidence="1">Nucleus</location>
    </subcellularLocation>
</comment>
<evidence type="ECO:0000256" key="1">
    <source>
        <dbReference type="ARBA" id="ARBA00004123"/>
    </source>
</evidence>
<dbReference type="InterPro" id="IPR013083">
    <property type="entry name" value="Znf_RING/FYVE/PHD"/>
</dbReference>
<dbReference type="Pfam" id="PF07524">
    <property type="entry name" value="Bromo_TP"/>
    <property type="match status" value="1"/>
</dbReference>
<dbReference type="AlphaFoldDB" id="A0A7R9KKE7"/>
<keyword evidence="2" id="KW-0479">Metal-binding</keyword>
<feature type="region of interest" description="Disordered" evidence="9">
    <location>
        <begin position="516"/>
        <end position="781"/>
    </location>
</feature>
<feature type="compositionally biased region" description="Low complexity" evidence="9">
    <location>
        <begin position="536"/>
        <end position="548"/>
    </location>
</feature>
<dbReference type="InterPro" id="IPR019787">
    <property type="entry name" value="Znf_PHD-finger"/>
</dbReference>
<organism evidence="11">
    <name type="scientific">Medioppia subpectinata</name>
    <dbReference type="NCBI Taxonomy" id="1979941"/>
    <lineage>
        <taxon>Eukaryota</taxon>
        <taxon>Metazoa</taxon>
        <taxon>Ecdysozoa</taxon>
        <taxon>Arthropoda</taxon>
        <taxon>Chelicerata</taxon>
        <taxon>Arachnida</taxon>
        <taxon>Acari</taxon>
        <taxon>Acariformes</taxon>
        <taxon>Sarcoptiformes</taxon>
        <taxon>Oribatida</taxon>
        <taxon>Brachypylina</taxon>
        <taxon>Oppioidea</taxon>
        <taxon>Oppiidae</taxon>
        <taxon>Medioppia</taxon>
    </lineage>
</organism>
<dbReference type="Pfam" id="PF00628">
    <property type="entry name" value="PHD"/>
    <property type="match status" value="1"/>
</dbReference>
<feature type="region of interest" description="Disordered" evidence="9">
    <location>
        <begin position="207"/>
        <end position="303"/>
    </location>
</feature>
<dbReference type="SUPFAM" id="SSF57903">
    <property type="entry name" value="FYVE/PHD zinc finger"/>
    <property type="match status" value="1"/>
</dbReference>
<dbReference type="Gene3D" id="3.30.40.10">
    <property type="entry name" value="Zinc/RING finger domain, C3HC4 (zinc finger)"/>
    <property type="match status" value="1"/>
</dbReference>
<proteinExistence type="predicted"/>
<dbReference type="Gene3D" id="1.10.20.10">
    <property type="entry name" value="Histone, subunit A"/>
    <property type="match status" value="1"/>
</dbReference>
<feature type="compositionally biased region" description="Basic and acidic residues" evidence="9">
    <location>
        <begin position="294"/>
        <end position="303"/>
    </location>
</feature>
<feature type="compositionally biased region" description="Polar residues" evidence="9">
    <location>
        <begin position="581"/>
        <end position="598"/>
    </location>
</feature>
<feature type="compositionally biased region" description="Basic and acidic residues" evidence="9">
    <location>
        <begin position="654"/>
        <end position="677"/>
    </location>
</feature>
<evidence type="ECO:0000259" key="10">
    <source>
        <dbReference type="PROSITE" id="PS50016"/>
    </source>
</evidence>
<feature type="region of interest" description="Disordered" evidence="9">
    <location>
        <begin position="338"/>
        <end position="365"/>
    </location>
</feature>
<dbReference type="EMBL" id="OC857036">
    <property type="protein sequence ID" value="CAD7624643.1"/>
    <property type="molecule type" value="Genomic_DNA"/>
</dbReference>
<feature type="compositionally biased region" description="Basic residues" evidence="9">
    <location>
        <begin position="763"/>
        <end position="773"/>
    </location>
</feature>
<feature type="compositionally biased region" description="Basic residues" evidence="9">
    <location>
        <begin position="678"/>
        <end position="693"/>
    </location>
</feature>
<keyword evidence="3 8" id="KW-0863">Zinc-finger</keyword>
<sequence>MVVTYSDHVLRGFVAQICRDMGWHASHSTSLDVLAQLAAQYTRQLSARCVHYANHCGRPVPTFDDIGHAFNHFNIDLQELKDYVQNVDSQPLDVPVPKYPIANVSNRVVNSTASDEERPEWYYEWMPPLRETQTSGAGGDESGGDTSKLNEDILQDSLTSPPLPSSSSSAQVLALESGAGGGPLSPRRAVSAAVAVLDSFGFLRDLPASVGGGQREGRLPDTQRVIESEESRENTPEREVKVEEKPIKPLVDKEMKKKDRKEKRKDRKDAKLSAKGERSKLKPKKFKIKAIVGKGRDKSDAKEGKKLKKVLKIKELGRRPYSPLAIKVIGLSTGNITATSTPTMARSPASVVSPNEESVSKMNASFDSSIDAVIDRICTSRDDNESNVSVKQEEELSPKKKYKLKREESGERPTSAKKSRKEKDNPAFEMSMSETIDEVVRQSQSALLSPSAAHKRSPHWQPTGAAAVGSPKAKAEHRTLSSPSNQSKSDLKASAAAAAVVDDDDEEAAKALVMMFNEKNGGSSSVTKRGRKHKLSIPTASAAAASATSPPPEPDSSPARKSAFKSAMSAFPKVSPGASPLSPTMFSMTNQVGPQFGTQPMFGQRSPPLLTPVQSGGSPPHQYSGPPPTLTKPKTLAEKKAMPPEIMNAPLVAVKKEKENKTDRKDRDRERDRDRKEKKTQKLVKNKKFKSRKTISTDEDTSSEEEVKPKINIKLGSTGRPKSTGSDKLSAKSAAAVNSKPVVKTPLSPKHNVSNQEDMSSAVKKKRGPKKKEKKEEPTEDTSCIVIRETITVDTGEGNGKVWICPECKRPDDGSPMIGCDTCDEWYHYECVGIRTAPGADESWFCQKCVKKQKQIEPKVLKTAKKKDTKKRVKDK</sequence>
<dbReference type="PROSITE" id="PS01359">
    <property type="entry name" value="ZF_PHD_1"/>
    <property type="match status" value="1"/>
</dbReference>
<evidence type="ECO:0000256" key="6">
    <source>
        <dbReference type="ARBA" id="ARBA00023163"/>
    </source>
</evidence>
<feature type="domain" description="PHD-type" evidence="10">
    <location>
        <begin position="802"/>
        <end position="852"/>
    </location>
</feature>
<reference evidence="11" key="1">
    <citation type="submission" date="2020-11" db="EMBL/GenBank/DDBJ databases">
        <authorList>
            <person name="Tran Van P."/>
        </authorList>
    </citation>
    <scope>NUCLEOTIDE SEQUENCE</scope>
</reference>
<dbReference type="PROSITE" id="PS50016">
    <property type="entry name" value="ZF_PHD_2"/>
    <property type="match status" value="1"/>
</dbReference>
<evidence type="ECO:0000256" key="9">
    <source>
        <dbReference type="SAM" id="MobiDB-lite"/>
    </source>
</evidence>
<dbReference type="PANTHER" id="PTHR46452:SF1">
    <property type="entry name" value="TRANSCRIPTION INITIATION FACTOR TFIID SUBUNIT 3"/>
    <property type="match status" value="1"/>
</dbReference>
<dbReference type="InterPro" id="IPR006565">
    <property type="entry name" value="BTP"/>
</dbReference>
<name>A0A7R9KKE7_9ACAR</name>
<keyword evidence="12" id="KW-1185">Reference proteome</keyword>
<evidence type="ECO:0000256" key="5">
    <source>
        <dbReference type="ARBA" id="ARBA00023015"/>
    </source>
</evidence>
<evidence type="ECO:0000313" key="11">
    <source>
        <dbReference type="EMBL" id="CAD7624643.1"/>
    </source>
</evidence>
<dbReference type="InterPro" id="IPR019786">
    <property type="entry name" value="Zinc_finger_PHD-type_CS"/>
</dbReference>
<dbReference type="SMART" id="SM00576">
    <property type="entry name" value="BTP"/>
    <property type="match status" value="1"/>
</dbReference>
<keyword evidence="5" id="KW-0805">Transcription regulation</keyword>
<dbReference type="GO" id="GO:0045944">
    <property type="term" value="P:positive regulation of transcription by RNA polymerase II"/>
    <property type="evidence" value="ECO:0007669"/>
    <property type="project" value="TreeGrafter"/>
</dbReference>
<dbReference type="InterPro" id="IPR011011">
    <property type="entry name" value="Znf_FYVE_PHD"/>
</dbReference>
<dbReference type="CDD" id="cd15522">
    <property type="entry name" value="PHD_TAF3"/>
    <property type="match status" value="1"/>
</dbReference>
<feature type="region of interest" description="Disordered" evidence="9">
    <location>
        <begin position="130"/>
        <end position="149"/>
    </location>
</feature>
<evidence type="ECO:0000256" key="3">
    <source>
        <dbReference type="ARBA" id="ARBA00022771"/>
    </source>
</evidence>
<feature type="compositionally biased region" description="Basic and acidic residues" evidence="9">
    <location>
        <begin position="215"/>
        <end position="257"/>
    </location>
</feature>
<keyword evidence="7" id="KW-0539">Nucleus</keyword>
<dbReference type="InterPro" id="IPR001965">
    <property type="entry name" value="Znf_PHD"/>
</dbReference>
<dbReference type="GO" id="GO:0046982">
    <property type="term" value="F:protein heterodimerization activity"/>
    <property type="evidence" value="ECO:0007669"/>
    <property type="project" value="InterPro"/>
</dbReference>
<dbReference type="OrthoDB" id="436852at2759"/>
<dbReference type="InterPro" id="IPR009072">
    <property type="entry name" value="Histone-fold"/>
</dbReference>
<dbReference type="GO" id="GO:0008270">
    <property type="term" value="F:zinc ion binding"/>
    <property type="evidence" value="ECO:0007669"/>
    <property type="project" value="UniProtKB-KW"/>
</dbReference>
<keyword evidence="6" id="KW-0804">Transcription</keyword>
<gene>
    <name evidence="11" type="ORF">OSB1V03_LOCUS5085</name>
</gene>
<dbReference type="PANTHER" id="PTHR46452">
    <property type="entry name" value="TRANSCRIPTION INITIATION FACTOR TFIID SUBUNIT 3"/>
    <property type="match status" value="1"/>
</dbReference>
<dbReference type="GO" id="GO:0005669">
    <property type="term" value="C:transcription factor TFIID complex"/>
    <property type="evidence" value="ECO:0007669"/>
    <property type="project" value="TreeGrafter"/>
</dbReference>
<evidence type="ECO:0000256" key="7">
    <source>
        <dbReference type="ARBA" id="ARBA00023242"/>
    </source>
</evidence>
<dbReference type="EMBL" id="CAJPIZ010002461">
    <property type="protein sequence ID" value="CAG2105073.1"/>
    <property type="molecule type" value="Genomic_DNA"/>
</dbReference>
<feature type="compositionally biased region" description="Basic and acidic residues" evidence="9">
    <location>
        <begin position="267"/>
        <end position="280"/>
    </location>
</feature>
<dbReference type="GO" id="GO:0002039">
    <property type="term" value="F:p53 binding"/>
    <property type="evidence" value="ECO:0007669"/>
    <property type="project" value="TreeGrafter"/>
</dbReference>
<keyword evidence="4" id="KW-0862">Zinc</keyword>
<evidence type="ECO:0000256" key="2">
    <source>
        <dbReference type="ARBA" id="ARBA00022723"/>
    </source>
</evidence>
<dbReference type="Proteomes" id="UP000759131">
    <property type="component" value="Unassembled WGS sequence"/>
</dbReference>
<feature type="region of interest" description="Disordered" evidence="9">
    <location>
        <begin position="381"/>
        <end position="502"/>
    </location>
</feature>
<feature type="compositionally biased region" description="Low complexity" evidence="9">
    <location>
        <begin position="442"/>
        <end position="452"/>
    </location>
</feature>
<accession>A0A7R9KKE7</accession>
<protein>
    <recommendedName>
        <fullName evidence="10">PHD-type domain-containing protein</fullName>
    </recommendedName>
</protein>
<evidence type="ECO:0000256" key="8">
    <source>
        <dbReference type="PROSITE-ProRule" id="PRU00146"/>
    </source>
</evidence>
<evidence type="ECO:0000256" key="4">
    <source>
        <dbReference type="ARBA" id="ARBA00022833"/>
    </source>
</evidence>